<dbReference type="AlphaFoldDB" id="F2KP73"/>
<dbReference type="Pfam" id="PF01917">
    <property type="entry name" value="Flagellin_arch-type"/>
    <property type="match status" value="1"/>
</dbReference>
<keyword evidence="1" id="KW-0969">Cilium</keyword>
<keyword evidence="2" id="KW-1185">Reference proteome</keyword>
<keyword evidence="1" id="KW-0966">Cell projection</keyword>
<dbReference type="eggNOG" id="arCOG01824">
    <property type="taxonomic scope" value="Archaea"/>
</dbReference>
<dbReference type="GO" id="GO:0005198">
    <property type="term" value="F:structural molecule activity"/>
    <property type="evidence" value="ECO:0007669"/>
    <property type="project" value="InterPro"/>
</dbReference>
<dbReference type="RefSeq" id="WP_013684138.1">
    <property type="nucleotide sequence ID" value="NC_015320.1"/>
</dbReference>
<organism evidence="1 2">
    <name type="scientific">Archaeoglobus veneficus (strain DSM 11195 / SNP6)</name>
    <dbReference type="NCBI Taxonomy" id="693661"/>
    <lineage>
        <taxon>Archaea</taxon>
        <taxon>Methanobacteriati</taxon>
        <taxon>Methanobacteriota</taxon>
        <taxon>Archaeoglobi</taxon>
        <taxon>Archaeoglobales</taxon>
        <taxon>Archaeoglobaceae</taxon>
        <taxon>Archaeoglobus</taxon>
    </lineage>
</organism>
<dbReference type="HOGENOM" id="CLU_145174_0_0_2"/>
<dbReference type="PANTHER" id="PTHR42200">
    <property type="entry name" value="ARCHAEAL FLAGELLA-RELATED PROTEIN F-RELATED"/>
    <property type="match status" value="1"/>
</dbReference>
<proteinExistence type="predicted"/>
<dbReference type="EMBL" id="CP002588">
    <property type="protein sequence ID" value="AEA47477.1"/>
    <property type="molecule type" value="Genomic_DNA"/>
</dbReference>
<dbReference type="OrthoDB" id="62189at2157"/>
<gene>
    <name evidence="1" type="ordered locus">Arcve_1474</name>
</gene>
<evidence type="ECO:0000313" key="1">
    <source>
        <dbReference type="EMBL" id="AEA47477.1"/>
    </source>
</evidence>
<dbReference type="InterPro" id="IPR002774">
    <property type="entry name" value="Flagellin_arc-type"/>
</dbReference>
<dbReference type="PANTHER" id="PTHR42200:SF2">
    <property type="entry name" value="ARCHAEAL FLAGELLA-RELATED PROTEIN F"/>
    <property type="match status" value="1"/>
</dbReference>
<sequence>MGLSTSAASVVLLVAIVISASVLFNTISATQDIVRRAQVEKGELEYEQLHTHMVILNVTYLSGNLTITAKNDGSEEILVDEMEILLDGQIYTQNITSFTVNGVEVDVWLPGETAEINVTVSYQPSRVKIVAHNGVSAYWEG</sequence>
<dbReference type="STRING" id="693661.Arcve_1474"/>
<dbReference type="KEGG" id="ave:Arcve_1474"/>
<evidence type="ECO:0000313" key="2">
    <source>
        <dbReference type="Proteomes" id="UP000008136"/>
    </source>
</evidence>
<dbReference type="Proteomes" id="UP000008136">
    <property type="component" value="Chromosome"/>
</dbReference>
<dbReference type="GeneID" id="10394598"/>
<keyword evidence="1" id="KW-0282">Flagellum</keyword>
<accession>F2KP73</accession>
<dbReference type="GO" id="GO:0097588">
    <property type="term" value="P:archaeal or bacterial-type flagellum-dependent cell motility"/>
    <property type="evidence" value="ECO:0007669"/>
    <property type="project" value="InterPro"/>
</dbReference>
<name>F2KP73_ARCVS</name>
<protein>
    <submittedName>
        <fullName evidence="1">Flagellin</fullName>
    </submittedName>
</protein>
<reference evidence="1 2" key="1">
    <citation type="submission" date="2011-03" db="EMBL/GenBank/DDBJ databases">
        <title>The complete genome of Archaeoglobus veneficus SNP6.</title>
        <authorList>
            <consortium name="US DOE Joint Genome Institute (JGI-PGF)"/>
            <person name="Lucas S."/>
            <person name="Copeland A."/>
            <person name="Lapidus A."/>
            <person name="Bruce D."/>
            <person name="Goodwin L."/>
            <person name="Pitluck S."/>
            <person name="Kyrpides N."/>
            <person name="Mavromatis K."/>
            <person name="Pagani I."/>
            <person name="Ivanova N."/>
            <person name="Mikhailova N."/>
            <person name="Lu M."/>
            <person name="Detter J.C."/>
            <person name="Tapia R."/>
            <person name="Han C."/>
            <person name="Land M."/>
            <person name="Hauser L."/>
            <person name="Markowitz V."/>
            <person name="Cheng J.-F."/>
            <person name="Hugenholtz P."/>
            <person name="Woyke T."/>
            <person name="Wu D."/>
            <person name="Spring S."/>
            <person name="Brambilla E."/>
            <person name="Klenk H.-P."/>
            <person name="Eisen J.A."/>
        </authorList>
    </citation>
    <scope>NUCLEOTIDE SEQUENCE [LARGE SCALE GENOMIC DNA]</scope>
    <source>
        <strain>SNP6</strain>
    </source>
</reference>